<evidence type="ECO:0000256" key="3">
    <source>
        <dbReference type="ARBA" id="ARBA00022723"/>
    </source>
</evidence>
<dbReference type="Pfam" id="PF01850">
    <property type="entry name" value="PIN"/>
    <property type="match status" value="1"/>
</dbReference>
<dbReference type="GO" id="GO:0090729">
    <property type="term" value="F:toxin activity"/>
    <property type="evidence" value="ECO:0007669"/>
    <property type="project" value="UniProtKB-KW"/>
</dbReference>
<dbReference type="InterPro" id="IPR051749">
    <property type="entry name" value="PINc/VapC_TA_RNase"/>
</dbReference>
<evidence type="ECO:0000313" key="9">
    <source>
        <dbReference type="Proteomes" id="UP001144396"/>
    </source>
</evidence>
<comment type="cofactor">
    <cofactor evidence="6">
        <name>Mg(2+)</name>
        <dbReference type="ChEBI" id="CHEBI:18420"/>
    </cofactor>
</comment>
<evidence type="ECO:0000256" key="6">
    <source>
        <dbReference type="HAMAP-Rule" id="MF_00265"/>
    </source>
</evidence>
<feature type="domain" description="PIN" evidence="7">
    <location>
        <begin position="2"/>
        <end position="119"/>
    </location>
</feature>
<feature type="binding site" evidence="6">
    <location>
        <position position="5"/>
    </location>
    <ligand>
        <name>Mg(2+)</name>
        <dbReference type="ChEBI" id="CHEBI:18420"/>
    </ligand>
</feature>
<dbReference type="GO" id="GO:0004540">
    <property type="term" value="F:RNA nuclease activity"/>
    <property type="evidence" value="ECO:0007669"/>
    <property type="project" value="InterPro"/>
</dbReference>
<dbReference type="PANTHER" id="PTHR42740">
    <property type="entry name" value="RIBONUCLEASE VAPC3"/>
    <property type="match status" value="1"/>
</dbReference>
<dbReference type="InterPro" id="IPR002716">
    <property type="entry name" value="PIN_dom"/>
</dbReference>
<keyword evidence="4 6" id="KW-0378">Hydrolase</keyword>
<comment type="caution">
    <text evidence="8">The sequence shown here is derived from an EMBL/GenBank/DDBJ whole genome shotgun (WGS) entry which is preliminary data.</text>
</comment>
<dbReference type="InterPro" id="IPR022907">
    <property type="entry name" value="VapC_family"/>
</dbReference>
<sequence>MILVDTSAWIEFLRDTDDPVVAELAEAIGSGTEVAITEPIVMELLAGATSPQLERSIGALVNGLPVVPVDGPLDYRAAAQLSVASRRNGHPIRSLVDCLIAAVALRRGLTVLHRDRDFEFLAQISPLRTRTA</sequence>
<dbReference type="EC" id="3.1.-.-" evidence="6"/>
<name>A0A9W6CR09_9MICO</name>
<proteinExistence type="inferred from homology"/>
<dbReference type="RefSeq" id="WP_281883689.1">
    <property type="nucleotide sequence ID" value="NZ_BSDP01000001.1"/>
</dbReference>
<dbReference type="CDD" id="cd18756">
    <property type="entry name" value="PIN_MtVapC15-VapC11-like"/>
    <property type="match status" value="1"/>
</dbReference>
<keyword evidence="1 6" id="KW-1277">Toxin-antitoxin system</keyword>
<evidence type="ECO:0000259" key="7">
    <source>
        <dbReference type="Pfam" id="PF01850"/>
    </source>
</evidence>
<dbReference type="GO" id="GO:0016787">
    <property type="term" value="F:hydrolase activity"/>
    <property type="evidence" value="ECO:0007669"/>
    <property type="project" value="UniProtKB-KW"/>
</dbReference>
<dbReference type="Gene3D" id="3.40.50.1010">
    <property type="entry name" value="5'-nuclease"/>
    <property type="match status" value="1"/>
</dbReference>
<organism evidence="8 9">
    <name type="scientific">Agromyces rhizosphaerae</name>
    <dbReference type="NCBI Taxonomy" id="88374"/>
    <lineage>
        <taxon>Bacteria</taxon>
        <taxon>Bacillati</taxon>
        <taxon>Actinomycetota</taxon>
        <taxon>Actinomycetes</taxon>
        <taxon>Micrococcales</taxon>
        <taxon>Microbacteriaceae</taxon>
        <taxon>Agromyces</taxon>
    </lineage>
</organism>
<dbReference type="InterPro" id="IPR029060">
    <property type="entry name" value="PIN-like_dom_sf"/>
</dbReference>
<dbReference type="Proteomes" id="UP001144396">
    <property type="component" value="Unassembled WGS sequence"/>
</dbReference>
<keyword evidence="9" id="KW-1185">Reference proteome</keyword>
<evidence type="ECO:0000313" key="8">
    <source>
        <dbReference type="EMBL" id="GLI27281.1"/>
    </source>
</evidence>
<keyword evidence="5 6" id="KW-0460">Magnesium</keyword>
<dbReference type="EMBL" id="BSDP01000001">
    <property type="protein sequence ID" value="GLI27281.1"/>
    <property type="molecule type" value="Genomic_DNA"/>
</dbReference>
<feature type="binding site" evidence="6">
    <location>
        <position position="97"/>
    </location>
    <ligand>
        <name>Mg(2+)</name>
        <dbReference type="ChEBI" id="CHEBI:18420"/>
    </ligand>
</feature>
<protein>
    <recommendedName>
        <fullName evidence="6">Ribonuclease VapC</fullName>
        <shortName evidence="6">RNase VapC</shortName>
        <ecNumber evidence="6">3.1.-.-</ecNumber>
    </recommendedName>
    <alternativeName>
        <fullName evidence="6">Toxin VapC</fullName>
    </alternativeName>
</protein>
<reference evidence="8" key="1">
    <citation type="submission" date="2022-12" db="EMBL/GenBank/DDBJ databases">
        <title>Reference genome sequencing for broad-spectrum identification of bacterial and archaeal isolates by mass spectrometry.</title>
        <authorList>
            <person name="Sekiguchi Y."/>
            <person name="Tourlousse D.M."/>
        </authorList>
    </citation>
    <scope>NUCLEOTIDE SEQUENCE</scope>
    <source>
        <strain evidence="8">14</strain>
    </source>
</reference>
<dbReference type="SUPFAM" id="SSF88723">
    <property type="entry name" value="PIN domain-like"/>
    <property type="match status" value="1"/>
</dbReference>
<dbReference type="AlphaFoldDB" id="A0A9W6CR09"/>
<gene>
    <name evidence="6" type="primary">vapC</name>
    <name evidence="8" type="ORF">ARHIZOSPH14_15230</name>
</gene>
<comment type="similarity">
    <text evidence="6">Belongs to the PINc/VapC protein family.</text>
</comment>
<dbReference type="GO" id="GO:0000287">
    <property type="term" value="F:magnesium ion binding"/>
    <property type="evidence" value="ECO:0007669"/>
    <property type="project" value="UniProtKB-UniRule"/>
</dbReference>
<evidence type="ECO:0000256" key="2">
    <source>
        <dbReference type="ARBA" id="ARBA00022722"/>
    </source>
</evidence>
<keyword evidence="6" id="KW-0800">Toxin</keyword>
<dbReference type="HAMAP" id="MF_00265">
    <property type="entry name" value="VapC_Nob1"/>
    <property type="match status" value="1"/>
</dbReference>
<evidence type="ECO:0000256" key="4">
    <source>
        <dbReference type="ARBA" id="ARBA00022801"/>
    </source>
</evidence>
<accession>A0A9W6CR09</accession>
<comment type="function">
    <text evidence="6">Toxic component of a toxin-antitoxin (TA) system. An RNase.</text>
</comment>
<keyword evidence="2 6" id="KW-0540">Nuclease</keyword>
<keyword evidence="3 6" id="KW-0479">Metal-binding</keyword>
<dbReference type="PANTHER" id="PTHR42740:SF1">
    <property type="entry name" value="RIBONUCLEASE VAPC3"/>
    <property type="match status" value="1"/>
</dbReference>
<evidence type="ECO:0000256" key="5">
    <source>
        <dbReference type="ARBA" id="ARBA00022842"/>
    </source>
</evidence>
<evidence type="ECO:0000256" key="1">
    <source>
        <dbReference type="ARBA" id="ARBA00022649"/>
    </source>
</evidence>